<gene>
    <name evidence="2" type="ORF">CCACVL1_15229</name>
</gene>
<sequence length="552" mass="60851">MAGRDPRTTQAWAGSGQPFSGFFFHLLRFAVSRSASILRFDFLRSFSIPTSSILNLRSSHSAFALGECSTLRTSARVLRFAFGERYRSPLTGSILLFVGIYAWRSASILRLTLGRRSPLRIRRALSFFSHGEHSPLLGDLHLALDEHSLLGARWTFSVWRSTSVTVLLSRGAFSSPRGSTLVARRAFSAWRGRRSPRTRWVFGTSRSASVLHLRSAIVLLSRGALSSPWGSMLGALRAFFVWRSTGVLRFALGGRSTFHARQAFYICDRRSFSFHGEHSPLLGDLRLALCGRSPLGARREFSAWHLTGVLHFTLDERSTFAIGDRSPFTGSILLSLGIYAWRSMGVLQLALDERSLLGTRQAFYTSRSASILHLRSAIVLLSWGAFSSPWGSTLGALQVFFAWRSVGVLRFALGGRSTLHARRAFYIAIGDRSLFTGSILFSLGIYAWRSAGVLRLALSGRPPLGARRVFYTLRSASTLHLRSAIVLLSWGLFSSPWGSPLGAQRAFSSARGRSPLGTRQVFYTSRSQRVEGSPARGQPASARGGASVFCLP</sequence>
<protein>
    <submittedName>
        <fullName evidence="2">Uncharacterized protein</fullName>
    </submittedName>
</protein>
<dbReference type="Gramene" id="OMO77039">
    <property type="protein sequence ID" value="OMO77039"/>
    <property type="gene ID" value="CCACVL1_15229"/>
</dbReference>
<reference evidence="2 3" key="1">
    <citation type="submission" date="2013-09" db="EMBL/GenBank/DDBJ databases">
        <title>Corchorus capsularis genome sequencing.</title>
        <authorList>
            <person name="Alam M."/>
            <person name="Haque M.S."/>
            <person name="Islam M.S."/>
            <person name="Emdad E.M."/>
            <person name="Islam M.M."/>
            <person name="Ahmed B."/>
            <person name="Halim A."/>
            <person name="Hossen Q.M.M."/>
            <person name="Hossain M.Z."/>
            <person name="Ahmed R."/>
            <person name="Khan M.M."/>
            <person name="Islam R."/>
            <person name="Rashid M.M."/>
            <person name="Khan S.A."/>
            <person name="Rahman M.S."/>
            <person name="Alam M."/>
        </authorList>
    </citation>
    <scope>NUCLEOTIDE SEQUENCE [LARGE SCALE GENOMIC DNA]</scope>
    <source>
        <strain evidence="3">cv. CVL-1</strain>
        <tissue evidence="2">Whole seedling</tissue>
    </source>
</reference>
<dbReference type="OrthoDB" id="10614588at2759"/>
<evidence type="ECO:0000256" key="1">
    <source>
        <dbReference type="SAM" id="MobiDB-lite"/>
    </source>
</evidence>
<evidence type="ECO:0000313" key="2">
    <source>
        <dbReference type="EMBL" id="OMO77039.1"/>
    </source>
</evidence>
<accession>A0A1R3I3B9</accession>
<evidence type="ECO:0000313" key="3">
    <source>
        <dbReference type="Proteomes" id="UP000188268"/>
    </source>
</evidence>
<proteinExistence type="predicted"/>
<name>A0A1R3I3B9_COCAP</name>
<dbReference type="EMBL" id="AWWV01010820">
    <property type="protein sequence ID" value="OMO77039.1"/>
    <property type="molecule type" value="Genomic_DNA"/>
</dbReference>
<organism evidence="2 3">
    <name type="scientific">Corchorus capsularis</name>
    <name type="common">Jute</name>
    <dbReference type="NCBI Taxonomy" id="210143"/>
    <lineage>
        <taxon>Eukaryota</taxon>
        <taxon>Viridiplantae</taxon>
        <taxon>Streptophyta</taxon>
        <taxon>Embryophyta</taxon>
        <taxon>Tracheophyta</taxon>
        <taxon>Spermatophyta</taxon>
        <taxon>Magnoliopsida</taxon>
        <taxon>eudicotyledons</taxon>
        <taxon>Gunneridae</taxon>
        <taxon>Pentapetalae</taxon>
        <taxon>rosids</taxon>
        <taxon>malvids</taxon>
        <taxon>Malvales</taxon>
        <taxon>Malvaceae</taxon>
        <taxon>Grewioideae</taxon>
        <taxon>Apeibeae</taxon>
        <taxon>Corchorus</taxon>
    </lineage>
</organism>
<keyword evidence="3" id="KW-1185">Reference proteome</keyword>
<dbReference type="Proteomes" id="UP000188268">
    <property type="component" value="Unassembled WGS sequence"/>
</dbReference>
<feature type="region of interest" description="Disordered" evidence="1">
    <location>
        <begin position="527"/>
        <end position="546"/>
    </location>
</feature>
<comment type="caution">
    <text evidence="2">The sequence shown here is derived from an EMBL/GenBank/DDBJ whole genome shotgun (WGS) entry which is preliminary data.</text>
</comment>
<dbReference type="AlphaFoldDB" id="A0A1R3I3B9"/>